<accession>A0A4Q1K926</accession>
<dbReference type="Pfam" id="PF11188">
    <property type="entry name" value="DUF2975"/>
    <property type="match status" value="1"/>
</dbReference>
<evidence type="ECO:0000313" key="3">
    <source>
        <dbReference type="Proteomes" id="UP000289857"/>
    </source>
</evidence>
<protein>
    <submittedName>
        <fullName evidence="2">DUF2975 domain-containing protein</fullName>
    </submittedName>
</protein>
<dbReference type="AlphaFoldDB" id="A0A4Q1K926"/>
<sequence length="180" mass="20417">MEIKISSDFILKGLQLISWVVFIGLCIHSGSLLFTMVYALIGNPNAADYYELDHVLQADNSHFITLMSIMIIVAVLKSILFYCIIKVFVKKHLNVNYPFTEAFFSFINNMAWFALGIGLFSYWGSGYLKKLSLLNLPIPNEQTVHIAGADVWIFMAIILLVLAQLFKKGVAMQHENEYTI</sequence>
<feature type="transmembrane region" description="Helical" evidence="1">
    <location>
        <begin position="144"/>
        <end position="166"/>
    </location>
</feature>
<keyword evidence="1" id="KW-0472">Membrane</keyword>
<organism evidence="2 3">
    <name type="scientific">Flavobacterium stagni</name>
    <dbReference type="NCBI Taxonomy" id="2506421"/>
    <lineage>
        <taxon>Bacteria</taxon>
        <taxon>Pseudomonadati</taxon>
        <taxon>Bacteroidota</taxon>
        <taxon>Flavobacteriia</taxon>
        <taxon>Flavobacteriales</taxon>
        <taxon>Flavobacteriaceae</taxon>
        <taxon>Flavobacterium</taxon>
    </lineage>
</organism>
<reference evidence="3" key="1">
    <citation type="submission" date="2019-01" db="EMBL/GenBank/DDBJ databases">
        <title>Cytophagaceae bacterium strain CAR-16.</title>
        <authorList>
            <person name="Chen W.-M."/>
        </authorList>
    </citation>
    <scope>NUCLEOTIDE SEQUENCE [LARGE SCALE GENOMIC DNA]</scope>
    <source>
        <strain evidence="3">WWJ-16</strain>
    </source>
</reference>
<keyword evidence="1" id="KW-0812">Transmembrane</keyword>
<gene>
    <name evidence="2" type="ORF">EQG61_08230</name>
</gene>
<dbReference type="EMBL" id="SBKN01000004">
    <property type="protein sequence ID" value="RXR22560.1"/>
    <property type="molecule type" value="Genomic_DNA"/>
</dbReference>
<feature type="transmembrane region" description="Helical" evidence="1">
    <location>
        <begin position="61"/>
        <end position="85"/>
    </location>
</feature>
<dbReference type="RefSeq" id="WP_129461445.1">
    <property type="nucleotide sequence ID" value="NZ_SBKN01000004.1"/>
</dbReference>
<dbReference type="Proteomes" id="UP000289857">
    <property type="component" value="Unassembled WGS sequence"/>
</dbReference>
<comment type="caution">
    <text evidence="2">The sequence shown here is derived from an EMBL/GenBank/DDBJ whole genome shotgun (WGS) entry which is preliminary data.</text>
</comment>
<dbReference type="OrthoDB" id="672524at2"/>
<proteinExistence type="predicted"/>
<feature type="transmembrane region" description="Helical" evidence="1">
    <location>
        <begin position="16"/>
        <end position="41"/>
    </location>
</feature>
<keyword evidence="3" id="KW-1185">Reference proteome</keyword>
<evidence type="ECO:0000313" key="2">
    <source>
        <dbReference type="EMBL" id="RXR22560.1"/>
    </source>
</evidence>
<dbReference type="InterPro" id="IPR021354">
    <property type="entry name" value="DUF2975"/>
</dbReference>
<feature type="transmembrane region" description="Helical" evidence="1">
    <location>
        <begin position="106"/>
        <end position="124"/>
    </location>
</feature>
<name>A0A4Q1K926_9FLAO</name>
<evidence type="ECO:0000256" key="1">
    <source>
        <dbReference type="SAM" id="Phobius"/>
    </source>
</evidence>
<keyword evidence="1" id="KW-1133">Transmembrane helix</keyword>